<accession>W0DN65</accession>
<gene>
    <name evidence="1" type="ORF">THITH_03220</name>
</gene>
<dbReference type="InterPro" id="IPR036265">
    <property type="entry name" value="HIT-like_sf"/>
</dbReference>
<evidence type="ECO:0008006" key="3">
    <source>
        <dbReference type="Google" id="ProtNLM"/>
    </source>
</evidence>
<dbReference type="SUPFAM" id="SSF54197">
    <property type="entry name" value="HIT-like"/>
    <property type="match status" value="2"/>
</dbReference>
<dbReference type="AlphaFoldDB" id="W0DN65"/>
<reference evidence="1 2" key="1">
    <citation type="submission" date="2013-12" db="EMBL/GenBank/DDBJ databases">
        <authorList>
            <consortium name="DOE Joint Genome Institute"/>
            <person name="Muyzer G."/>
            <person name="Huntemann M."/>
            <person name="Han J."/>
            <person name="Chen A."/>
            <person name="Kyrpides N."/>
            <person name="Mavromatis K."/>
            <person name="Markowitz V."/>
            <person name="Palaniappan K."/>
            <person name="Ivanova N."/>
            <person name="Schaumberg A."/>
            <person name="Pati A."/>
            <person name="Liolios K."/>
            <person name="Nordberg H.P."/>
            <person name="Cantor M.N."/>
            <person name="Hua S.X."/>
            <person name="Woyke T."/>
        </authorList>
    </citation>
    <scope>NUCLEOTIDE SEQUENCE [LARGE SCALE GENOMIC DNA]</scope>
    <source>
        <strain evidence="1 2">ARh 1</strain>
    </source>
</reference>
<dbReference type="RefSeq" id="WP_006745953.1">
    <property type="nucleotide sequence ID" value="NZ_CP007029.1"/>
</dbReference>
<dbReference type="STRING" id="713585.THITH_03220"/>
<dbReference type="KEGG" id="tti:THITH_03220"/>
<dbReference type="Gene3D" id="3.30.428.10">
    <property type="entry name" value="HIT-like"/>
    <property type="match status" value="2"/>
</dbReference>
<name>W0DN65_9GAMM</name>
<dbReference type="Proteomes" id="UP000005289">
    <property type="component" value="Chromosome"/>
</dbReference>
<dbReference type="OrthoDB" id="1803128at2"/>
<sequence length="350" mass="39341">MTAIAFERFEDSLELLNPLKGFALERQRIEIHRDPLLGHTSVYNPAIEEGLKVFLNDADRDLIARLAAEGAAHCVFCPDRVAGVARFPDDWIPGGTVRVGEAVAFPNLIAMGGHHSVAIVSEAHFLELHEFSPERIGNAWAALQQVARAVQQRDPKADWLSVHGNYLFPAGASLMHPHFQMLIGSEPYSHHARLAEACRDYLAREGTPYHRDLVELERASGDRYIAATGRWHWLAAFSPLGSNEIVAVHETEGDLLRMDDGELGDLARGLSAILRFYEDLGHLSFNYTLYARREPNRPDGFQCLLRVMTRQNPAATYRCDDFYLQKGLQTELMLHRPEMLAAGARAFFDR</sequence>
<evidence type="ECO:0000313" key="1">
    <source>
        <dbReference type="EMBL" id="AHE99901.1"/>
    </source>
</evidence>
<protein>
    <recommendedName>
        <fullName evidence="3">Galactose-1-phosphate uridylyltransferase</fullName>
    </recommendedName>
</protein>
<evidence type="ECO:0000313" key="2">
    <source>
        <dbReference type="Proteomes" id="UP000005289"/>
    </source>
</evidence>
<keyword evidence="2" id="KW-1185">Reference proteome</keyword>
<organism evidence="1 2">
    <name type="scientific">Thioalkalivibrio paradoxus ARh 1</name>
    <dbReference type="NCBI Taxonomy" id="713585"/>
    <lineage>
        <taxon>Bacteria</taxon>
        <taxon>Pseudomonadati</taxon>
        <taxon>Pseudomonadota</taxon>
        <taxon>Gammaproteobacteria</taxon>
        <taxon>Chromatiales</taxon>
        <taxon>Ectothiorhodospiraceae</taxon>
        <taxon>Thioalkalivibrio</taxon>
    </lineage>
</organism>
<dbReference type="HOGENOM" id="CLU_071478_0_0_6"/>
<proteinExistence type="predicted"/>
<dbReference type="EMBL" id="CP007029">
    <property type="protein sequence ID" value="AHE99901.1"/>
    <property type="molecule type" value="Genomic_DNA"/>
</dbReference>